<protein>
    <submittedName>
        <fullName evidence="4">DUF4340 domain-containing protein</fullName>
    </submittedName>
</protein>
<name>A0A7X6DNA9_9BACT</name>
<reference evidence="4 5" key="1">
    <citation type="journal article" date="2020" name="Nature">
        <title>Bacterial chemolithoautotrophy via manganese oxidation.</title>
        <authorList>
            <person name="Yu H."/>
            <person name="Leadbetter J.R."/>
        </authorList>
    </citation>
    <scope>NUCLEOTIDE SEQUENCE [LARGE SCALE GENOMIC DNA]</scope>
    <source>
        <strain evidence="4 5">Mn-1</strain>
    </source>
</reference>
<dbReference type="AlphaFoldDB" id="A0A7X6DNA9"/>
<proteinExistence type="predicted"/>
<evidence type="ECO:0000313" key="4">
    <source>
        <dbReference type="EMBL" id="NKE70310.1"/>
    </source>
</evidence>
<comment type="caution">
    <text evidence="4">The sequence shown here is derived from an EMBL/GenBank/DDBJ whole genome shotgun (WGS) entry which is preliminary data.</text>
</comment>
<accession>A0A7X6DNA9</accession>
<keyword evidence="5" id="KW-1185">Reference proteome</keyword>
<keyword evidence="2" id="KW-0472">Membrane</keyword>
<keyword evidence="2" id="KW-0812">Transmembrane</keyword>
<feature type="compositionally biased region" description="Low complexity" evidence="1">
    <location>
        <begin position="477"/>
        <end position="488"/>
    </location>
</feature>
<feature type="compositionally biased region" description="Basic and acidic residues" evidence="1">
    <location>
        <begin position="448"/>
        <end position="465"/>
    </location>
</feature>
<gene>
    <name evidence="4" type="ORF">MNODULE_06070</name>
</gene>
<feature type="transmembrane region" description="Helical" evidence="2">
    <location>
        <begin position="12"/>
        <end position="30"/>
    </location>
</feature>
<evidence type="ECO:0000256" key="2">
    <source>
        <dbReference type="SAM" id="Phobius"/>
    </source>
</evidence>
<dbReference type="Pfam" id="PF14238">
    <property type="entry name" value="DUF4340"/>
    <property type="match status" value="2"/>
</dbReference>
<sequence length="488" mass="54167">MAKEASAVRFKATIFLSLVLIALGGYLYFIEIPGEKKKQEAEIEEKRLFGFSQTAVTNLSIQTQNGASIDFLHEPADPDNPWRITHPVEAIANEAASSALISQVERLQASRMIEEKAEDLKEFGLDPPIYTVIVTLNRADTEILEVGSENLTGNQVYVRKGMGTPVYLAPVSIKQTLNKELKEWRRQELFRFAFTDVKRVQIESPREQIEIIREGDGWRIRWPRERSGHQKPNEAKGDPNEISNLLGSLSSLRGEEFIDERKADWIKGLGDPILNLSLLIGDLEHPAFFYQAPFEPETVYAVTTPTAPIYKLSRGAFNILEEPASSYRDRRVVDLGDPASVEQISIKKGKETVLLERKEGEWSIKKGEAPMKVEASLVNGLLFELNELRVDQFPEPAPAPAKAGLSNPDWSVQLKGKEGKPLGAVSFGRIEGDLAYVQSSNQPGPVLLKKEETDRAQKARDEIKPSEAPVPPPAQPASPAGSAEPKKG</sequence>
<dbReference type="InterPro" id="IPR025641">
    <property type="entry name" value="DUF4340"/>
</dbReference>
<feature type="domain" description="DUF4340" evidence="3">
    <location>
        <begin position="297"/>
        <end position="408"/>
    </location>
</feature>
<feature type="region of interest" description="Disordered" evidence="1">
    <location>
        <begin position="439"/>
        <end position="488"/>
    </location>
</feature>
<keyword evidence="2" id="KW-1133">Transmembrane helix</keyword>
<evidence type="ECO:0000313" key="5">
    <source>
        <dbReference type="Proteomes" id="UP000534783"/>
    </source>
</evidence>
<feature type="domain" description="DUF4340" evidence="3">
    <location>
        <begin position="82"/>
        <end position="260"/>
    </location>
</feature>
<evidence type="ECO:0000259" key="3">
    <source>
        <dbReference type="Pfam" id="PF14238"/>
    </source>
</evidence>
<evidence type="ECO:0000256" key="1">
    <source>
        <dbReference type="SAM" id="MobiDB-lite"/>
    </source>
</evidence>
<organism evidence="4 5">
    <name type="scientific">Candidatus Manganitrophus noduliformans</name>
    <dbReference type="NCBI Taxonomy" id="2606439"/>
    <lineage>
        <taxon>Bacteria</taxon>
        <taxon>Pseudomonadati</taxon>
        <taxon>Nitrospirota</taxon>
        <taxon>Nitrospiria</taxon>
        <taxon>Candidatus Troglogloeales</taxon>
        <taxon>Candidatus Manganitrophaceae</taxon>
        <taxon>Candidatus Manganitrophus</taxon>
    </lineage>
</organism>
<dbReference type="Proteomes" id="UP000534783">
    <property type="component" value="Unassembled WGS sequence"/>
</dbReference>
<dbReference type="EMBL" id="VTOW01000001">
    <property type="protein sequence ID" value="NKE70310.1"/>
    <property type="molecule type" value="Genomic_DNA"/>
</dbReference>